<evidence type="ECO:0000256" key="1">
    <source>
        <dbReference type="ARBA" id="ARBA00001974"/>
    </source>
</evidence>
<dbReference type="Gene3D" id="3.40.50.300">
    <property type="entry name" value="P-loop containing nucleotide triphosphate hydrolases"/>
    <property type="match status" value="1"/>
</dbReference>
<evidence type="ECO:0000256" key="9">
    <source>
        <dbReference type="ARBA" id="ARBA00022827"/>
    </source>
</evidence>
<evidence type="ECO:0000256" key="7">
    <source>
        <dbReference type="ARBA" id="ARBA00022630"/>
    </source>
</evidence>
<dbReference type="Proteomes" id="UP000504618">
    <property type="component" value="Unplaced"/>
</dbReference>
<evidence type="ECO:0000256" key="13">
    <source>
        <dbReference type="PIRNR" id="PIRNR000543"/>
    </source>
</evidence>
<evidence type="ECO:0000256" key="11">
    <source>
        <dbReference type="ARBA" id="ARBA00022982"/>
    </source>
</evidence>
<keyword evidence="12 13" id="KW-0496">Mitochondrion</keyword>
<evidence type="ECO:0000259" key="14">
    <source>
        <dbReference type="Pfam" id="PF01712"/>
    </source>
</evidence>
<dbReference type="InterPro" id="IPR031314">
    <property type="entry name" value="DNK_dom"/>
</dbReference>
<dbReference type="GeneID" id="112466726"/>
<evidence type="ECO:0000256" key="5">
    <source>
        <dbReference type="ARBA" id="ARBA00017279"/>
    </source>
</evidence>
<dbReference type="GO" id="GO:0006120">
    <property type="term" value="P:mitochondrial electron transport, NADH to ubiquinone"/>
    <property type="evidence" value="ECO:0007669"/>
    <property type="project" value="InterPro"/>
</dbReference>
<dbReference type="OrthoDB" id="17400at2759"/>
<keyword evidence="8 13" id="KW-0679">Respiratory chain</keyword>
<dbReference type="InterPro" id="IPR027417">
    <property type="entry name" value="P-loop_NTPase"/>
</dbReference>
<dbReference type="GO" id="GO:0005759">
    <property type="term" value="C:mitochondrial matrix"/>
    <property type="evidence" value="ECO:0007669"/>
    <property type="project" value="UniProtKB-SubCell"/>
</dbReference>
<comment type="function">
    <text evidence="2 13">Accessory subunit of the mitochondrial membrane respiratory chain NADH dehydrogenase (Complex I), that is believed not to be involved in catalysis. Complex I functions in the transfer of electrons from NADH to the respiratory chain. The immediate electron acceptor for the enzyme is believed to be ubiquinone.</text>
</comment>
<evidence type="ECO:0000313" key="15">
    <source>
        <dbReference type="Proteomes" id="UP000504618"/>
    </source>
</evidence>
<keyword evidence="6 13" id="KW-0813">Transport</keyword>
<evidence type="ECO:0000256" key="8">
    <source>
        <dbReference type="ARBA" id="ARBA00022660"/>
    </source>
</evidence>
<keyword evidence="7 13" id="KW-0285">Flavoprotein</keyword>
<feature type="domain" description="Deoxynucleoside kinase" evidence="14">
    <location>
        <begin position="79"/>
        <end position="312"/>
    </location>
</feature>
<dbReference type="PANTHER" id="PTHR10513:SF15">
    <property type="entry name" value="NADH DEHYDROGENASE [UBIQUINONE] 1 ALPHA SUBCOMPLEX SUBUNIT 10, MITOCHONDRIAL"/>
    <property type="match status" value="1"/>
</dbReference>
<dbReference type="Pfam" id="PF01712">
    <property type="entry name" value="dNK"/>
    <property type="match status" value="1"/>
</dbReference>
<evidence type="ECO:0000256" key="10">
    <source>
        <dbReference type="ARBA" id="ARBA00022946"/>
    </source>
</evidence>
<organism evidence="15 16">
    <name type="scientific">Temnothorax curvispinosus</name>
    <dbReference type="NCBI Taxonomy" id="300111"/>
    <lineage>
        <taxon>Eukaryota</taxon>
        <taxon>Metazoa</taxon>
        <taxon>Ecdysozoa</taxon>
        <taxon>Arthropoda</taxon>
        <taxon>Hexapoda</taxon>
        <taxon>Insecta</taxon>
        <taxon>Pterygota</taxon>
        <taxon>Neoptera</taxon>
        <taxon>Endopterygota</taxon>
        <taxon>Hymenoptera</taxon>
        <taxon>Apocrita</taxon>
        <taxon>Aculeata</taxon>
        <taxon>Formicoidea</taxon>
        <taxon>Formicidae</taxon>
        <taxon>Myrmicinae</taxon>
        <taxon>Temnothorax</taxon>
    </lineage>
</organism>
<evidence type="ECO:0000256" key="4">
    <source>
        <dbReference type="ARBA" id="ARBA00008606"/>
    </source>
</evidence>
<keyword evidence="9 13" id="KW-0274">FAD</keyword>
<dbReference type="SUPFAM" id="SSF52540">
    <property type="entry name" value="P-loop containing nucleoside triphosphate hydrolases"/>
    <property type="match status" value="1"/>
</dbReference>
<evidence type="ECO:0000256" key="3">
    <source>
        <dbReference type="ARBA" id="ARBA00004305"/>
    </source>
</evidence>
<comment type="similarity">
    <text evidence="4 13">Belongs to the complex I NDUFA10 subunit family.</text>
</comment>
<dbReference type="PIRSF" id="PIRSF000543">
    <property type="entry name" value="NADH_UQ_42KD"/>
    <property type="match status" value="1"/>
</dbReference>
<keyword evidence="11 13" id="KW-0249">Electron transport</keyword>
<evidence type="ECO:0000256" key="2">
    <source>
        <dbReference type="ARBA" id="ARBA00003195"/>
    </source>
</evidence>
<accession>A0A6J1R6V3</accession>
<dbReference type="CTD" id="42591"/>
<dbReference type="InterPro" id="IPR050566">
    <property type="entry name" value="Deoxyribonucleoside_kinase"/>
</dbReference>
<keyword evidence="10" id="KW-0809">Transit peptide</keyword>
<reference evidence="16" key="1">
    <citation type="submission" date="2025-08" db="UniProtKB">
        <authorList>
            <consortium name="RefSeq"/>
        </authorList>
    </citation>
    <scope>IDENTIFICATION</scope>
    <source>
        <tissue evidence="16">Whole body</tissue>
    </source>
</reference>
<protein>
    <recommendedName>
        <fullName evidence="5 13">NADH dehydrogenase [ubiquinone] 1 alpha subcomplex subunit 10, mitochondrial</fullName>
    </recommendedName>
</protein>
<proteinExistence type="inferred from homology"/>
<sequence length="429" mass="49959">MASLARVGVARLGYNNVTRQLCKVTATSNVTQTALISQKAKRVNRRRVEPFDYLHKEYGFWAQMFDPMVDRCDENSKVIVVEGPIAAGKSKVAAKLAEEFEMAYLPPPNFDEFYIDENGYDLRTLDDRLSPGSQSCDVQKFLTNPHHINVPMFQFHYFQMKYDQYITALLHLLSTGQGIVLNRSIYSDFVFAQAMTNAGYMRPEALKFYHDIVNVAKMLILRPHLIVYLDVPVDAVKEKIKKRGIPYEVNSKVFTSEYLQDIENIYKLDYLKNIITHSHVLVYDWANEGDITTIVEDIEQLNFDYEKSEKKMADWRFETVSDLRVKRRLYENRFFLHVDYYRNEYSVPELHYTPEQDEERDTILQMVPGCKYDKGFNPELGFKNILWKTPSNFKLKTLRPNAREVDVVVEEMKKLKAAASKLKVAAAKQ</sequence>
<evidence type="ECO:0000256" key="6">
    <source>
        <dbReference type="ARBA" id="ARBA00022448"/>
    </source>
</evidence>
<name>A0A6J1R6V3_9HYME</name>
<keyword evidence="15" id="KW-1185">Reference proteome</keyword>
<evidence type="ECO:0000313" key="16">
    <source>
        <dbReference type="RefSeq" id="XP_024890759.1"/>
    </source>
</evidence>
<dbReference type="PANTHER" id="PTHR10513">
    <property type="entry name" value="DEOXYNUCLEOSIDE KINASE"/>
    <property type="match status" value="1"/>
</dbReference>
<dbReference type="InterPro" id="IPR015828">
    <property type="entry name" value="NDUFA10"/>
</dbReference>
<dbReference type="RefSeq" id="XP_024890759.1">
    <property type="nucleotide sequence ID" value="XM_025034991.1"/>
</dbReference>
<dbReference type="AlphaFoldDB" id="A0A6J1R6V3"/>
<comment type="cofactor">
    <cofactor evidence="1 13">
        <name>FAD</name>
        <dbReference type="ChEBI" id="CHEBI:57692"/>
    </cofactor>
</comment>
<evidence type="ECO:0000256" key="12">
    <source>
        <dbReference type="ARBA" id="ARBA00023128"/>
    </source>
</evidence>
<gene>
    <name evidence="16" type="primary">LOC112466726</name>
</gene>
<comment type="subcellular location">
    <subcellularLocation>
        <location evidence="3 13">Mitochondrion matrix</location>
    </subcellularLocation>
</comment>